<reference evidence="4 5" key="1">
    <citation type="submission" date="2023-07" db="EMBL/GenBank/DDBJ databases">
        <title>Sorghum-associated microbial communities from plants grown in Nebraska, USA.</title>
        <authorList>
            <person name="Schachtman D."/>
        </authorList>
    </citation>
    <scope>NUCLEOTIDE SEQUENCE [LARGE SCALE GENOMIC DNA]</scope>
    <source>
        <strain evidence="4 5">DS1027</strain>
    </source>
</reference>
<dbReference type="Pfam" id="PF13432">
    <property type="entry name" value="TPR_16"/>
    <property type="match status" value="2"/>
</dbReference>
<dbReference type="SMART" id="SM00028">
    <property type="entry name" value="TPR"/>
    <property type="match status" value="6"/>
</dbReference>
<keyword evidence="5" id="KW-1185">Reference proteome</keyword>
<dbReference type="Gene3D" id="1.25.40.10">
    <property type="entry name" value="Tetratricopeptide repeat domain"/>
    <property type="match status" value="3"/>
</dbReference>
<dbReference type="InterPro" id="IPR019734">
    <property type="entry name" value="TPR_rpt"/>
</dbReference>
<dbReference type="Proteomes" id="UP001184150">
    <property type="component" value="Unassembled WGS sequence"/>
</dbReference>
<evidence type="ECO:0000256" key="3">
    <source>
        <dbReference type="PROSITE-ProRule" id="PRU00339"/>
    </source>
</evidence>
<sequence length="678" mass="73485">MMQTQLPPPSLQAIADTARRGRLDEAALLAARAVAAAPRDPVLAALAGAIEAMRGQPLRAIPYLETAHAQRPDDMTVRTNLAESLYRTGDMARALALITPALARADRSLRLARLGGAVALELGDAAAAIAYYRIVVAAAEQDWSAWNNLGNALEAAGDLTGAISALRRAVQLAPDSPPIRVNLVNVLVAAGELDAAERDLAQARQLWPDDAKLLIADHTIHRVRGDDAAAFAALAEAARLSPDDAALHHDLGAEGSRTNRFAEAEAAYRRAIVLDPAMGSAYAGLAAVLERVNREDEIADLARIAAEVGADDGSRAFMEALHLKRVGDAVGALAALDRVGDAMAPERTLHLRGLLLDRLGRHDEAFVAFTAMNEHWQSDPTAPRERARAYREAIAQAAAQLSPAWLAGWTPPPPPSPRASPLFLVGFPRSGTTLLDTLLMADPDVAVLEEEPFIVEAEAALGGVAALDQASPAQVAAARDAYFAKVDALCGDCSGRIVVDKQPLHLNKVAIIRRLFPDARFVLSLRHPCDVVLSCYLTHFRTNSAMANFLDLDDAAALYDLTFAHWEKARALFDLPVATVVYERLVEDSERVLRPLFDWAGLAYPADRIDHTRAARDRGLVSSASYSQVTEPLYRRASGRWRRYERHLAPIMDVLRPWADHFGYGIEDERLPDWPVPD</sequence>
<dbReference type="InterPro" id="IPR027417">
    <property type="entry name" value="P-loop_NTPase"/>
</dbReference>
<dbReference type="SUPFAM" id="SSF52540">
    <property type="entry name" value="P-loop containing nucleoside triphosphate hydrolases"/>
    <property type="match status" value="1"/>
</dbReference>
<dbReference type="PROSITE" id="PS50005">
    <property type="entry name" value="TPR"/>
    <property type="match status" value="2"/>
</dbReference>
<dbReference type="Pfam" id="PF14559">
    <property type="entry name" value="TPR_19"/>
    <property type="match status" value="1"/>
</dbReference>
<comment type="caution">
    <text evidence="4">The sequence shown here is derived from an EMBL/GenBank/DDBJ whole genome shotgun (WGS) entry which is preliminary data.</text>
</comment>
<evidence type="ECO:0000256" key="1">
    <source>
        <dbReference type="ARBA" id="ARBA00022737"/>
    </source>
</evidence>
<dbReference type="InterPro" id="IPR052346">
    <property type="entry name" value="O-mannosyl-transferase_TMTC"/>
</dbReference>
<dbReference type="InterPro" id="IPR011990">
    <property type="entry name" value="TPR-like_helical_dom_sf"/>
</dbReference>
<dbReference type="SUPFAM" id="SSF48452">
    <property type="entry name" value="TPR-like"/>
    <property type="match status" value="1"/>
</dbReference>
<evidence type="ECO:0000313" key="4">
    <source>
        <dbReference type="EMBL" id="MDR6510787.1"/>
    </source>
</evidence>
<keyword evidence="1" id="KW-0677">Repeat</keyword>
<dbReference type="Pfam" id="PF13469">
    <property type="entry name" value="Sulfotransfer_3"/>
    <property type="match status" value="1"/>
</dbReference>
<dbReference type="Gene3D" id="3.40.50.300">
    <property type="entry name" value="P-loop containing nucleotide triphosphate hydrolases"/>
    <property type="match status" value="1"/>
</dbReference>
<dbReference type="EMBL" id="JAVDRD010000003">
    <property type="protein sequence ID" value="MDR6510787.1"/>
    <property type="molecule type" value="Genomic_DNA"/>
</dbReference>
<accession>A0ABU1MLI6</accession>
<organism evidence="4 5">
    <name type="scientific">Novosphingobium capsulatum</name>
    <dbReference type="NCBI Taxonomy" id="13688"/>
    <lineage>
        <taxon>Bacteria</taxon>
        <taxon>Pseudomonadati</taxon>
        <taxon>Pseudomonadota</taxon>
        <taxon>Alphaproteobacteria</taxon>
        <taxon>Sphingomonadales</taxon>
        <taxon>Sphingomonadaceae</taxon>
        <taxon>Novosphingobium</taxon>
    </lineage>
</organism>
<evidence type="ECO:0000313" key="5">
    <source>
        <dbReference type="Proteomes" id="UP001184150"/>
    </source>
</evidence>
<feature type="repeat" description="TPR" evidence="3">
    <location>
        <begin position="245"/>
        <end position="278"/>
    </location>
</feature>
<evidence type="ECO:0000256" key="2">
    <source>
        <dbReference type="ARBA" id="ARBA00022803"/>
    </source>
</evidence>
<gene>
    <name evidence="4" type="ORF">J2792_001653</name>
</gene>
<name>A0ABU1MLI6_9SPHN</name>
<feature type="repeat" description="TPR" evidence="3">
    <location>
        <begin position="143"/>
        <end position="176"/>
    </location>
</feature>
<protein>
    <submittedName>
        <fullName evidence="4">Flp pilus assembly protein TadD</fullName>
    </submittedName>
</protein>
<proteinExistence type="predicted"/>
<dbReference type="PANTHER" id="PTHR44227">
    <property type="match status" value="1"/>
</dbReference>
<dbReference type="PANTHER" id="PTHR44227:SF3">
    <property type="entry name" value="PROTEIN O-MANNOSYL-TRANSFERASE TMTC4"/>
    <property type="match status" value="1"/>
</dbReference>
<keyword evidence="2 3" id="KW-0802">TPR repeat</keyword>